<reference evidence="2 3" key="1">
    <citation type="submission" date="2020-08" db="EMBL/GenBank/DDBJ databases">
        <title>Genomic Encyclopedia of Type Strains, Phase IV (KMG-IV): sequencing the most valuable type-strain genomes for metagenomic binning, comparative biology and taxonomic classification.</title>
        <authorList>
            <person name="Goeker M."/>
        </authorList>
    </citation>
    <scope>NUCLEOTIDE SEQUENCE [LARGE SCALE GENOMIC DNA]</scope>
    <source>
        <strain evidence="2 3">DSM 21458</strain>
    </source>
</reference>
<keyword evidence="1" id="KW-0732">Signal</keyword>
<comment type="caution">
    <text evidence="2">The sequence shown here is derived from an EMBL/GenBank/DDBJ whole genome shotgun (WGS) entry which is preliminary data.</text>
</comment>
<evidence type="ECO:0008006" key="4">
    <source>
        <dbReference type="Google" id="ProtNLM"/>
    </source>
</evidence>
<protein>
    <recommendedName>
        <fullName evidence="4">Alpha/beta hydrolase</fullName>
    </recommendedName>
</protein>
<dbReference type="SUPFAM" id="SSF53474">
    <property type="entry name" value="alpha/beta-Hydrolases"/>
    <property type="match status" value="1"/>
</dbReference>
<feature type="chain" id="PRO_5032347128" description="Alpha/beta hydrolase" evidence="1">
    <location>
        <begin position="17"/>
        <end position="479"/>
    </location>
</feature>
<dbReference type="InterPro" id="IPR029058">
    <property type="entry name" value="AB_hydrolase_fold"/>
</dbReference>
<dbReference type="EMBL" id="JACHHG010000008">
    <property type="protein sequence ID" value="MBB6098908.1"/>
    <property type="molecule type" value="Genomic_DNA"/>
</dbReference>
<name>A0A841I3G0_9DEIO</name>
<gene>
    <name evidence="2" type="ORF">HNR42_002343</name>
</gene>
<accession>A0A841I3G0</accession>
<dbReference type="Proteomes" id="UP000569951">
    <property type="component" value="Unassembled WGS sequence"/>
</dbReference>
<dbReference type="RefSeq" id="WP_183987658.1">
    <property type="nucleotide sequence ID" value="NZ_JACHHG010000008.1"/>
</dbReference>
<dbReference type="AlphaFoldDB" id="A0A841I3G0"/>
<sequence length="479" mass="51208">MLILTSLLAACAPAPAQPSAPAPAVSATHEQALARVEAQRVERPGWTVPGTPPELNRSVTVRYRSPGRATPRAIAVLMPGFLGGAGSLDRLARQIVVLDPGVQVWAVDRRANLLEPQQTLQAAAGRTSAELQRLVREGIPPRAANELVYMSAWGLDVTLRDWRTAVLEARRLTPNVYLGGHSLGGVLTGLYAAYDFDGTPGYRDVRGLMMFDGVPGGTSGLPSVDERGYLEGFNTALGRSPGLNDLEQGRASPFVDVPVFSPLLASRAAAGALLAARDPNGISPGGLVPYPATNLAAALVQLDRHYAPLDAFAVTTGQAVGAQESLSLPAIVINGWNGKGLSVRSIEGPQAGVFAVGWQPDPQAPTDALDFVRRFWLPTGDYLEWYFPSRLILDITATPLSTRGSPLENRLKVWHTAQVNLPLLGVAAEDGITSEASYQTYAAQTRTRLETHTLEGYAHLDVVAARSDRLARWVVAFLR</sequence>
<evidence type="ECO:0000256" key="1">
    <source>
        <dbReference type="SAM" id="SignalP"/>
    </source>
</evidence>
<evidence type="ECO:0000313" key="2">
    <source>
        <dbReference type="EMBL" id="MBB6098908.1"/>
    </source>
</evidence>
<keyword evidence="3" id="KW-1185">Reference proteome</keyword>
<organism evidence="2 3">
    <name type="scientific">Deinobacterium chartae</name>
    <dbReference type="NCBI Taxonomy" id="521158"/>
    <lineage>
        <taxon>Bacteria</taxon>
        <taxon>Thermotogati</taxon>
        <taxon>Deinococcota</taxon>
        <taxon>Deinococci</taxon>
        <taxon>Deinococcales</taxon>
        <taxon>Deinococcaceae</taxon>
        <taxon>Deinobacterium</taxon>
    </lineage>
</organism>
<feature type="signal peptide" evidence="1">
    <location>
        <begin position="1"/>
        <end position="16"/>
    </location>
</feature>
<evidence type="ECO:0000313" key="3">
    <source>
        <dbReference type="Proteomes" id="UP000569951"/>
    </source>
</evidence>
<dbReference type="Gene3D" id="3.40.50.1820">
    <property type="entry name" value="alpha/beta hydrolase"/>
    <property type="match status" value="1"/>
</dbReference>
<proteinExistence type="predicted"/>